<dbReference type="AlphaFoldDB" id="A0A8J8WDE1"/>
<protein>
    <submittedName>
        <fullName evidence="1">Uncharacterized protein</fullName>
    </submittedName>
</protein>
<dbReference type="Proteomes" id="UP000770661">
    <property type="component" value="Unassembled WGS sequence"/>
</dbReference>
<comment type="caution">
    <text evidence="1">The sequence shown here is derived from an EMBL/GenBank/DDBJ whole genome shotgun (WGS) entry which is preliminary data.</text>
</comment>
<name>A0A8J8WDE1_CHIOP</name>
<accession>A0A8J8WDE1</accession>
<reference evidence="1" key="1">
    <citation type="submission" date="2020-07" db="EMBL/GenBank/DDBJ databases">
        <title>The High-quality genome of the commercially important snow crab, Chionoecetes opilio.</title>
        <authorList>
            <person name="Jeong J.-H."/>
            <person name="Ryu S."/>
        </authorList>
    </citation>
    <scope>NUCLEOTIDE SEQUENCE</scope>
    <source>
        <strain evidence="1">MADBK_172401_WGS</strain>
        <tissue evidence="1">Digestive gland</tissue>
    </source>
</reference>
<keyword evidence="2" id="KW-1185">Reference proteome</keyword>
<gene>
    <name evidence="1" type="ORF">GWK47_026670</name>
</gene>
<proteinExistence type="predicted"/>
<dbReference type="EMBL" id="JACEEZ010025939">
    <property type="protein sequence ID" value="KAG0696017.1"/>
    <property type="molecule type" value="Genomic_DNA"/>
</dbReference>
<organism evidence="1 2">
    <name type="scientific">Chionoecetes opilio</name>
    <name type="common">Atlantic snow crab</name>
    <name type="synonym">Cancer opilio</name>
    <dbReference type="NCBI Taxonomy" id="41210"/>
    <lineage>
        <taxon>Eukaryota</taxon>
        <taxon>Metazoa</taxon>
        <taxon>Ecdysozoa</taxon>
        <taxon>Arthropoda</taxon>
        <taxon>Crustacea</taxon>
        <taxon>Multicrustacea</taxon>
        <taxon>Malacostraca</taxon>
        <taxon>Eumalacostraca</taxon>
        <taxon>Eucarida</taxon>
        <taxon>Decapoda</taxon>
        <taxon>Pleocyemata</taxon>
        <taxon>Brachyura</taxon>
        <taxon>Eubrachyura</taxon>
        <taxon>Majoidea</taxon>
        <taxon>Majidae</taxon>
        <taxon>Chionoecetes</taxon>
    </lineage>
</organism>
<evidence type="ECO:0000313" key="1">
    <source>
        <dbReference type="EMBL" id="KAG0696017.1"/>
    </source>
</evidence>
<sequence length="232" mass="26844">MRRMPWLLDNKGLQFLYKAQVRYSMEYAYLGWGDAANKHLTLHDKEQGHVVRLIRVSGAVQEPRLYSLQHHRDVAGLTVMYTVHQQRVPHLQTLRQLLRRAKVTTKAVALAPAGVQPRCRTWHQQRQFVYVGWWNALLASQPRLGGATIQQFKEFVKRVATECIICQNDTTRMGLIESNPRATSFDRSLTAITERAKSQDVDCLQIQRRLGEATKETLQAAHTIWHRKCYAK</sequence>
<evidence type="ECO:0000313" key="2">
    <source>
        <dbReference type="Proteomes" id="UP000770661"/>
    </source>
</evidence>
<dbReference type="OrthoDB" id="7480422at2759"/>